<name>A0ABR2LCS2_9ASPA</name>
<evidence type="ECO:0008006" key="4">
    <source>
        <dbReference type="Google" id="ProtNLM"/>
    </source>
</evidence>
<protein>
    <recommendedName>
        <fullName evidence="4">ATP synthase F0 subunit 8</fullName>
    </recommendedName>
</protein>
<keyword evidence="3" id="KW-1185">Reference proteome</keyword>
<proteinExistence type="predicted"/>
<evidence type="ECO:0000313" key="2">
    <source>
        <dbReference type="EMBL" id="KAK8937880.1"/>
    </source>
</evidence>
<gene>
    <name evidence="2" type="ORF">KSP40_PGU011381</name>
</gene>
<dbReference type="PANTHER" id="PTHR34054:SF2">
    <property type="entry name" value="EXPRESSED PROTEIN"/>
    <property type="match status" value="1"/>
</dbReference>
<accession>A0ABR2LCS2</accession>
<evidence type="ECO:0000313" key="3">
    <source>
        <dbReference type="Proteomes" id="UP001412067"/>
    </source>
</evidence>
<organism evidence="2 3">
    <name type="scientific">Platanthera guangdongensis</name>
    <dbReference type="NCBI Taxonomy" id="2320717"/>
    <lineage>
        <taxon>Eukaryota</taxon>
        <taxon>Viridiplantae</taxon>
        <taxon>Streptophyta</taxon>
        <taxon>Embryophyta</taxon>
        <taxon>Tracheophyta</taxon>
        <taxon>Spermatophyta</taxon>
        <taxon>Magnoliopsida</taxon>
        <taxon>Liliopsida</taxon>
        <taxon>Asparagales</taxon>
        <taxon>Orchidaceae</taxon>
        <taxon>Orchidoideae</taxon>
        <taxon>Orchideae</taxon>
        <taxon>Orchidinae</taxon>
        <taxon>Platanthera</taxon>
    </lineage>
</organism>
<dbReference type="EMBL" id="JBBWWR010000021">
    <property type="protein sequence ID" value="KAK8937880.1"/>
    <property type="molecule type" value="Genomic_DNA"/>
</dbReference>
<sequence length="205" mass="22483">MRTLSRLEMGLSCACGCLVVALMVALYWLFWWMKSSAISRGLLKACRNKPGREILLRFLLWKKNRASSSGSTVADPCSQICSSSVIITVDRHEESASGSGGGGEEEECVKDNYLWGPPWVLFTIREETEEEMKSAEERSTSTGRRRALLAGFLEGCPKSEAPASPKMKSLKVGEKTFSVPFHPPPPVVASSGDKFDGSFITIIVE</sequence>
<comment type="caution">
    <text evidence="2">The sequence shown here is derived from an EMBL/GenBank/DDBJ whole genome shotgun (WGS) entry which is preliminary data.</text>
</comment>
<keyword evidence="1" id="KW-1133">Transmembrane helix</keyword>
<dbReference type="Proteomes" id="UP001412067">
    <property type="component" value="Unassembled WGS sequence"/>
</dbReference>
<keyword evidence="1" id="KW-0812">Transmembrane</keyword>
<dbReference type="PANTHER" id="PTHR34054">
    <property type="entry name" value="EXPRESSED PROTEIN"/>
    <property type="match status" value="1"/>
</dbReference>
<feature type="transmembrane region" description="Helical" evidence="1">
    <location>
        <begin position="12"/>
        <end position="33"/>
    </location>
</feature>
<keyword evidence="1" id="KW-0472">Membrane</keyword>
<reference evidence="2 3" key="1">
    <citation type="journal article" date="2022" name="Nat. Plants">
        <title>Genomes of leafy and leafless Platanthera orchids illuminate the evolution of mycoheterotrophy.</title>
        <authorList>
            <person name="Li M.H."/>
            <person name="Liu K.W."/>
            <person name="Li Z."/>
            <person name="Lu H.C."/>
            <person name="Ye Q.L."/>
            <person name="Zhang D."/>
            <person name="Wang J.Y."/>
            <person name="Li Y.F."/>
            <person name="Zhong Z.M."/>
            <person name="Liu X."/>
            <person name="Yu X."/>
            <person name="Liu D.K."/>
            <person name="Tu X.D."/>
            <person name="Liu B."/>
            <person name="Hao Y."/>
            <person name="Liao X.Y."/>
            <person name="Jiang Y.T."/>
            <person name="Sun W.H."/>
            <person name="Chen J."/>
            <person name="Chen Y.Q."/>
            <person name="Ai Y."/>
            <person name="Zhai J.W."/>
            <person name="Wu S.S."/>
            <person name="Zhou Z."/>
            <person name="Hsiao Y.Y."/>
            <person name="Wu W.L."/>
            <person name="Chen Y.Y."/>
            <person name="Lin Y.F."/>
            <person name="Hsu J.L."/>
            <person name="Li C.Y."/>
            <person name="Wang Z.W."/>
            <person name="Zhao X."/>
            <person name="Zhong W.Y."/>
            <person name="Ma X.K."/>
            <person name="Ma L."/>
            <person name="Huang J."/>
            <person name="Chen G.Z."/>
            <person name="Huang M.Z."/>
            <person name="Huang L."/>
            <person name="Peng D.H."/>
            <person name="Luo Y.B."/>
            <person name="Zou S.Q."/>
            <person name="Chen S.P."/>
            <person name="Lan S."/>
            <person name="Tsai W.C."/>
            <person name="Van de Peer Y."/>
            <person name="Liu Z.J."/>
        </authorList>
    </citation>
    <scope>NUCLEOTIDE SEQUENCE [LARGE SCALE GENOMIC DNA]</scope>
    <source>
        <strain evidence="2">Lor288</strain>
    </source>
</reference>
<dbReference type="InterPro" id="IPR045884">
    <property type="entry name" value="At5g59350-like"/>
</dbReference>
<evidence type="ECO:0000256" key="1">
    <source>
        <dbReference type="SAM" id="Phobius"/>
    </source>
</evidence>